<evidence type="ECO:0000313" key="1">
    <source>
        <dbReference type="EMBL" id="MBU3854504.1"/>
    </source>
</evidence>
<dbReference type="AlphaFoldDB" id="A0A9E2L9M1"/>
<gene>
    <name evidence="1" type="ORF">H9789_11960</name>
</gene>
<accession>A0A9E2L9M1</accession>
<sequence>MNRYARIDTHMPREFVLLQGTGCRWGKCTFCDYHEDRSDNPFPLNRTVLNQVTGCHGVLDVINSGSAPELDEQTLELIAEIVSQKQIHTLWFEAHYMYRNRLQEFAARFPQCQVKFRCGVESFNPALRSSWNKGIPPQTMPEDIARYFQGICLLCCTQGQTREDILQDIATARRLFEYFSINIFCNNSTPVKRDEELVRWFSQEIYPTLCHEPKIEILIENTDLGVG</sequence>
<evidence type="ECO:0000313" key="2">
    <source>
        <dbReference type="Proteomes" id="UP000823865"/>
    </source>
</evidence>
<evidence type="ECO:0008006" key="3">
    <source>
        <dbReference type="Google" id="ProtNLM"/>
    </source>
</evidence>
<name>A0A9E2L9M1_9BACT</name>
<comment type="caution">
    <text evidence="1">The sequence shown here is derived from an EMBL/GenBank/DDBJ whole genome shotgun (WGS) entry which is preliminary data.</text>
</comment>
<dbReference type="EMBL" id="JAHLFU010000242">
    <property type="protein sequence ID" value="MBU3854504.1"/>
    <property type="molecule type" value="Genomic_DNA"/>
</dbReference>
<protein>
    <recommendedName>
        <fullName evidence="3">Radical SAM protein</fullName>
    </recommendedName>
</protein>
<organism evidence="1 2">
    <name type="scientific">Candidatus Paraprevotella stercoravium</name>
    <dbReference type="NCBI Taxonomy" id="2838725"/>
    <lineage>
        <taxon>Bacteria</taxon>
        <taxon>Pseudomonadati</taxon>
        <taxon>Bacteroidota</taxon>
        <taxon>Bacteroidia</taxon>
        <taxon>Bacteroidales</taxon>
        <taxon>Prevotellaceae</taxon>
        <taxon>Paraprevotella</taxon>
    </lineage>
</organism>
<reference evidence="1" key="1">
    <citation type="journal article" date="2021" name="PeerJ">
        <title>Extensive microbial diversity within the chicken gut microbiome revealed by metagenomics and culture.</title>
        <authorList>
            <person name="Gilroy R."/>
            <person name="Ravi A."/>
            <person name="Getino M."/>
            <person name="Pursley I."/>
            <person name="Horton D.L."/>
            <person name="Alikhan N.F."/>
            <person name="Baker D."/>
            <person name="Gharbi K."/>
            <person name="Hall N."/>
            <person name="Watson M."/>
            <person name="Adriaenssens E.M."/>
            <person name="Foster-Nyarko E."/>
            <person name="Jarju S."/>
            <person name="Secka A."/>
            <person name="Antonio M."/>
            <person name="Oren A."/>
            <person name="Chaudhuri R.R."/>
            <person name="La Ragione R."/>
            <person name="Hildebrand F."/>
            <person name="Pallen M.J."/>
        </authorList>
    </citation>
    <scope>NUCLEOTIDE SEQUENCE</scope>
    <source>
        <strain evidence="1">G3-2149</strain>
    </source>
</reference>
<dbReference type="Proteomes" id="UP000823865">
    <property type="component" value="Unassembled WGS sequence"/>
</dbReference>
<reference evidence="1" key="2">
    <citation type="submission" date="2021-04" db="EMBL/GenBank/DDBJ databases">
        <authorList>
            <person name="Gilroy R."/>
        </authorList>
    </citation>
    <scope>NUCLEOTIDE SEQUENCE</scope>
    <source>
        <strain evidence="1">G3-2149</strain>
    </source>
</reference>
<proteinExistence type="predicted"/>